<dbReference type="EMBL" id="LSRP01000024">
    <property type="protein sequence ID" value="OJG00584.1"/>
    <property type="molecule type" value="Genomic_DNA"/>
</dbReference>
<dbReference type="AlphaFoldDB" id="A0A657LX71"/>
<reference evidence="1 2" key="1">
    <citation type="submission" date="2016-02" db="EMBL/GenBank/DDBJ databases">
        <title>Genome sequencing of a beta-galactosidase producing bacteria Rhizobium sp. 59.</title>
        <authorList>
            <person name="Wang D."/>
            <person name="Kot W."/>
            <person name="Qin Y."/>
            <person name="Hansen L."/>
            <person name="Naqvi K."/>
            <person name="Rensing C."/>
        </authorList>
    </citation>
    <scope>NUCLEOTIDE SEQUENCE [LARGE SCALE GENOMIC DNA]</scope>
    <source>
        <strain evidence="1 2">59</strain>
    </source>
</reference>
<name>A0A657LX71_9HYPH</name>
<protein>
    <submittedName>
        <fullName evidence="1">Uncharacterized protein</fullName>
    </submittedName>
</protein>
<comment type="caution">
    <text evidence="1">The sequence shown here is derived from an EMBL/GenBank/DDBJ whole genome shotgun (WGS) entry which is preliminary data.</text>
</comment>
<keyword evidence="2" id="KW-1185">Reference proteome</keyword>
<dbReference type="OrthoDB" id="7183688at2"/>
<accession>A0A657LX71</accession>
<gene>
    <name evidence="1" type="ORF">AX760_10490</name>
</gene>
<evidence type="ECO:0000313" key="2">
    <source>
        <dbReference type="Proteomes" id="UP000182661"/>
    </source>
</evidence>
<dbReference type="InterPro" id="IPR049245">
    <property type="entry name" value="DUF6880"/>
</dbReference>
<dbReference type="Proteomes" id="UP000182661">
    <property type="component" value="Unassembled WGS sequence"/>
</dbReference>
<dbReference type="Pfam" id="PF21810">
    <property type="entry name" value="DUF6880"/>
    <property type="match status" value="2"/>
</dbReference>
<sequence length="469" mass="51257">MAKAAKKPKLDTAGLTVLGLDRLIDIALDEAALNVSFKKRLSAALAGISGGDAVAKLVDSRLDALEKARTRIKGQRERLFSKDLESLLATIVKEFGPVDAGMALSRLIRFVFGYEAMADRANDASGRIASIYGQACDAAAELARALKPDEAARVPHLLMPGIGGTDYYGFHTLLATGIAASLPADVLKSWDEMLALKMKIPAASAYLPAIVPVRRAIADARGDIDGHVRIEEALPEGLREPHILAQRLFTAGRFAEALAWVRQPRKARIGFMRRADIFTGRLPMQPDVMRLEAAILDGMKDRTASQAVRWAAFEERLDATILRDYIAKAGDFEEFEALDRAFALIERHADVNASLAFYLAWPRPDLAALYVTRRADIWDGRFSDMLAPAAAALEADHPAAATVLYRAMLDHVLRAGLSDAYADAAQYLSRLSDLAGHVEVEPGQMTHGAYVESLRLKHGRRFGFWNQVA</sequence>
<organism evidence="1 2">
    <name type="scientific">Pararhizobium antarcticum</name>
    <dbReference type="NCBI Taxonomy" id="1798805"/>
    <lineage>
        <taxon>Bacteria</taxon>
        <taxon>Pseudomonadati</taxon>
        <taxon>Pseudomonadota</taxon>
        <taxon>Alphaproteobacteria</taxon>
        <taxon>Hyphomicrobiales</taxon>
        <taxon>Rhizobiaceae</taxon>
        <taxon>Rhizobium/Agrobacterium group</taxon>
        <taxon>Pararhizobium</taxon>
    </lineage>
</organism>
<proteinExistence type="predicted"/>
<evidence type="ECO:0000313" key="1">
    <source>
        <dbReference type="EMBL" id="OJG00584.1"/>
    </source>
</evidence>
<dbReference type="RefSeq" id="WP_071831412.1">
    <property type="nucleotide sequence ID" value="NZ_LSRP01000024.1"/>
</dbReference>